<organism evidence="2 3">
    <name type="scientific">Salegentibacter agarivorans</name>
    <dbReference type="NCBI Taxonomy" id="345907"/>
    <lineage>
        <taxon>Bacteria</taxon>
        <taxon>Pseudomonadati</taxon>
        <taxon>Bacteroidota</taxon>
        <taxon>Flavobacteriia</taxon>
        <taxon>Flavobacteriales</taxon>
        <taxon>Flavobacteriaceae</taxon>
        <taxon>Salegentibacter</taxon>
    </lineage>
</organism>
<protein>
    <submittedName>
        <fullName evidence="2">Alpha/beta hydrolase family protein</fullName>
    </submittedName>
</protein>
<dbReference type="SUPFAM" id="SSF53474">
    <property type="entry name" value="alpha/beta-Hydrolases"/>
    <property type="match status" value="1"/>
</dbReference>
<keyword evidence="2" id="KW-0378">Hydrolase</keyword>
<evidence type="ECO:0000256" key="1">
    <source>
        <dbReference type="ARBA" id="ARBA00022729"/>
    </source>
</evidence>
<name>A0A1I2N572_9FLAO</name>
<accession>A0A1I2N572</accession>
<evidence type="ECO:0000313" key="2">
    <source>
        <dbReference type="EMBL" id="SFF96666.1"/>
    </source>
</evidence>
<dbReference type="GO" id="GO:0016787">
    <property type="term" value="F:hydrolase activity"/>
    <property type="evidence" value="ECO:0007669"/>
    <property type="project" value="UniProtKB-KW"/>
</dbReference>
<gene>
    <name evidence="2" type="ORF">SAMN04488033_1175</name>
</gene>
<dbReference type="Pfam" id="PF00756">
    <property type="entry name" value="Esterase"/>
    <property type="match status" value="1"/>
</dbReference>
<keyword evidence="3" id="KW-1185">Reference proteome</keyword>
<dbReference type="PANTHER" id="PTHR43037">
    <property type="entry name" value="UNNAMED PRODUCT-RELATED"/>
    <property type="match status" value="1"/>
</dbReference>
<dbReference type="InterPro" id="IPR029058">
    <property type="entry name" value="AB_hydrolase_fold"/>
</dbReference>
<reference evidence="3" key="1">
    <citation type="submission" date="2016-10" db="EMBL/GenBank/DDBJ databases">
        <authorList>
            <person name="Varghese N."/>
            <person name="Submissions S."/>
        </authorList>
    </citation>
    <scope>NUCLEOTIDE SEQUENCE [LARGE SCALE GENOMIC DNA]</scope>
    <source>
        <strain evidence="3">DSM 23515</strain>
    </source>
</reference>
<keyword evidence="1" id="KW-0732">Signal</keyword>
<dbReference type="RefSeq" id="WP_093305263.1">
    <property type="nucleotide sequence ID" value="NZ_FOOH01000017.1"/>
</dbReference>
<sequence>MNRILSLFLFFTSVGLTAQEREGNIVEYFGKEKVEDVHEGKVLHVFTEALIYKKQQLPKDTEAVEYDPLFAKFIGKAKSGIKKGKSAGKNYRGQAISWEEIEVNENNEFQDPGLRDGYLYLEYDAAAEEIVLLDASGHTSVLINGFPHEGDYYDFGWNLIPLKLKKGKNEFILSSGRFSRMRARLIKPKKELQFTQRDMTLPEILIEQKENFPAAIRIANASEQNIENLKLVARVANAVAETAITEIPALYVRKVPFEIPFAENYKDKKEVEVVLEMLDSNGKKLDTDTLLLPVKSKYEHHKKTFVSDIDGSVQYYSMAPSLDTVSENQAMFFSLHGASVEAVNQANAYQQKDWGHIVAPTNRRPFGFAWEDWGRLDALEVLAHSENEWKTDAAHTYLTGHSMGGHGTWYLGATYPDKFAAIAPAAGYPDLLLYRESFKRRITDNPELLQERFKMGVEEFNKRTAVQLNSKKEEDLSAIIKRAGNTSRTLKLIENYLNFGIYVLHGEVDSVVPTFIARDMRERLGTFHNDFVYYEYPKGTHWYGNHSMDWPLIFDFFKAHDKKTDENQNDFSFKSASPGVSEKAHYINILQQERPFEISDIAVEKDSILLQISTENVKTIQVDFSEFSVKPDSIAIDEVRIAVNKELESLVMKKMKSYWEVSKKPGYQEKGPHRYGGFKDAFKNKPVLVYATQGSDRENKWYYHRAKFDAEKFYYRANGDLTLVADAEFNPENYPDQNIILYGNSDNHASWKTLLKDSPIKVSKGKMTVDTKTLKGNNLGAYFIYPRKDSDFASVGVITATGEKGMEAAWGNDYLLNGTFYPDFMIFKDTMIHEGVQGIEAAGFFDNSWNIEEYDVIWKE</sequence>
<proteinExistence type="predicted"/>
<dbReference type="AlphaFoldDB" id="A0A1I2N572"/>
<dbReference type="Proteomes" id="UP000199116">
    <property type="component" value="Unassembled WGS sequence"/>
</dbReference>
<dbReference type="EMBL" id="FOOH01000017">
    <property type="protein sequence ID" value="SFF96666.1"/>
    <property type="molecule type" value="Genomic_DNA"/>
</dbReference>
<evidence type="ECO:0000313" key="3">
    <source>
        <dbReference type="Proteomes" id="UP000199116"/>
    </source>
</evidence>
<dbReference type="PANTHER" id="PTHR43037:SF4">
    <property type="entry name" value="PEPTIDASE S9 PROLYL OLIGOPEPTIDASE CATALYTIC DOMAIN-CONTAINING PROTEIN"/>
    <property type="match status" value="1"/>
</dbReference>
<dbReference type="Gene3D" id="3.40.50.1820">
    <property type="entry name" value="alpha/beta hydrolase"/>
    <property type="match status" value="1"/>
</dbReference>
<dbReference type="InterPro" id="IPR000801">
    <property type="entry name" value="Esterase-like"/>
</dbReference>
<dbReference type="InterPro" id="IPR050955">
    <property type="entry name" value="Plant_Biomass_Hydrol_Est"/>
</dbReference>